<reference evidence="1" key="1">
    <citation type="submission" date="2023-03" db="EMBL/GenBank/DDBJ databases">
        <title>Massive genome expansion in bonnet fungi (Mycena s.s.) driven by repeated elements and novel gene families across ecological guilds.</title>
        <authorList>
            <consortium name="Lawrence Berkeley National Laboratory"/>
            <person name="Harder C.B."/>
            <person name="Miyauchi S."/>
            <person name="Viragh M."/>
            <person name="Kuo A."/>
            <person name="Thoen E."/>
            <person name="Andreopoulos B."/>
            <person name="Lu D."/>
            <person name="Skrede I."/>
            <person name="Drula E."/>
            <person name="Henrissat B."/>
            <person name="Morin E."/>
            <person name="Kohler A."/>
            <person name="Barry K."/>
            <person name="LaButti K."/>
            <person name="Morin E."/>
            <person name="Salamov A."/>
            <person name="Lipzen A."/>
            <person name="Mereny Z."/>
            <person name="Hegedus B."/>
            <person name="Baldrian P."/>
            <person name="Stursova M."/>
            <person name="Weitz H."/>
            <person name="Taylor A."/>
            <person name="Grigoriev I.V."/>
            <person name="Nagy L.G."/>
            <person name="Martin F."/>
            <person name="Kauserud H."/>
        </authorList>
    </citation>
    <scope>NUCLEOTIDE SEQUENCE</scope>
    <source>
        <strain evidence="1">CBHHK182m</strain>
    </source>
</reference>
<evidence type="ECO:0000313" key="2">
    <source>
        <dbReference type="Proteomes" id="UP001215598"/>
    </source>
</evidence>
<keyword evidence="2" id="KW-1185">Reference proteome</keyword>
<evidence type="ECO:0000313" key="1">
    <source>
        <dbReference type="EMBL" id="KAJ7763857.1"/>
    </source>
</evidence>
<gene>
    <name evidence="1" type="ORF">B0H16DRAFT_1455105</name>
</gene>
<comment type="caution">
    <text evidence="1">The sequence shown here is derived from an EMBL/GenBank/DDBJ whole genome shotgun (WGS) entry which is preliminary data.</text>
</comment>
<protein>
    <submittedName>
        <fullName evidence="1">Uncharacterized protein</fullName>
    </submittedName>
</protein>
<dbReference type="AlphaFoldDB" id="A0AAD7NK75"/>
<dbReference type="EMBL" id="JARKIB010000029">
    <property type="protein sequence ID" value="KAJ7763857.1"/>
    <property type="molecule type" value="Genomic_DNA"/>
</dbReference>
<organism evidence="1 2">
    <name type="scientific">Mycena metata</name>
    <dbReference type="NCBI Taxonomy" id="1033252"/>
    <lineage>
        <taxon>Eukaryota</taxon>
        <taxon>Fungi</taxon>
        <taxon>Dikarya</taxon>
        <taxon>Basidiomycota</taxon>
        <taxon>Agaricomycotina</taxon>
        <taxon>Agaricomycetes</taxon>
        <taxon>Agaricomycetidae</taxon>
        <taxon>Agaricales</taxon>
        <taxon>Marasmiineae</taxon>
        <taxon>Mycenaceae</taxon>
        <taxon>Mycena</taxon>
    </lineage>
</organism>
<accession>A0AAD7NK75</accession>
<proteinExistence type="predicted"/>
<dbReference type="Proteomes" id="UP001215598">
    <property type="component" value="Unassembled WGS sequence"/>
</dbReference>
<sequence>MTNLRALHLGTRVNFFAVLDNFGGRLLTFSYSPTVGEVELEFMHRQQEIRQLTLMSPMAPNIQHPGNSFMPSLEAIEVFLGDVLRLIGFGHVKHEKIQYRQRDYKWMPIIPLTFTRLSTVGLTRLEVQPFQLELDNPAELEVLLPQLPRSTLTQDSSWGTEDLPRPDFVREVPLNLVRHLNHLPKLRYLHVLSTYGIPQARQLHHEIPGCCTASRFDLFIFHGKDGCMMWPDVRDDDEEDYVLTTSGFCGMHTTIRPIVSLK</sequence>
<name>A0AAD7NK75_9AGAR</name>